<dbReference type="SUPFAM" id="SSF50182">
    <property type="entry name" value="Sm-like ribonucleoproteins"/>
    <property type="match status" value="1"/>
</dbReference>
<evidence type="ECO:0000256" key="9">
    <source>
        <dbReference type="ARBA" id="ARBA00023065"/>
    </source>
</evidence>
<dbReference type="GeneID" id="66981725"/>
<dbReference type="AlphaFoldDB" id="A0A7R7ZNB4"/>
<dbReference type="PROSITE" id="PS50222">
    <property type="entry name" value="EF_HAND_2"/>
    <property type="match status" value="1"/>
</dbReference>
<dbReference type="InterPro" id="IPR018247">
    <property type="entry name" value="EF_Hand_1_Ca_BS"/>
</dbReference>
<feature type="region of interest" description="Disordered" evidence="14">
    <location>
        <begin position="1"/>
        <end position="74"/>
    </location>
</feature>
<keyword evidence="4" id="KW-0107">Calcium channel</keyword>
<feature type="compositionally biased region" description="Low complexity" evidence="14">
    <location>
        <begin position="932"/>
        <end position="942"/>
    </location>
</feature>
<accession>A0A7R7ZNB4</accession>
<keyword evidence="7" id="KW-1278">Translocase</keyword>
<sequence length="977" mass="109153">MPTPVEETPEPKYHDDKDDKRDDKKGEKEKDAQSDYIHDNDDDDDDDDAISPSDNGHHYAEPGPSDPSHLRVDTELDRDLLALRSPSANREQSLRLEDDLALLEAERVASASTRDDHDKDQKSASSAALSRSRRSENVDEFDEATNPLHEKAAVYNPPENPNTRLALFIKKIHQSSFIIRYFTYIVPVVLLLLIPLLVGALAFPNANVGGVELLWFSVWLEIVWLTLWAGRIVAKTLPIPIGILASIFTNNAKKWRDLAKQLELHATIFFWWLGVEISFLPTMKNHHVDHDGRTRGWENTVNKLIISFFVWTILNLIEKFLIQLIAMSFHLRTYSDRIEINKFQIGSLTKLYSYSREKITQLDADFEERGPSQGDRTGYRTPMRYAGRAQRVAKGVAKGAMQKVGDVAGAVAADFTGKKATNSTHPHTVVLTLLRTTSGCQVLARRLYRTFARDGFDVVFSGDLKEAFDNNEEADAAFAMFDRDMNGDISMEELEAACVETGRERKSITASLKDLDSVVSRLDNVLEFFVVVISLIVFVTLISTSAAGVLTSAGSSVLALSWLFSATAQEFLQSVIFVFVKHPFDVGDRVTVYGNSGDAGLGDDYFVKQISLLYTEFKKMQGHIVQAPNSYLNGLFILNQRRSGALAEAIPIIIKYGTTLEQIDGLRQRLVEFVRSESREFQPNVLTEMREVTDNFSITLNVVFFYKSNWQNEGLRLQRRNKFICMLMIALQEIGIEGSRMNLQGAHVGFPVHVNWHGAPPSQPPPSYNDNDNGNNNDTLRPTPAVGTDNTSNPPGSAGSSSATAARHPSILRKGMNTAAARARGDSIASRKHVDFSLGMSEMASGDILGDVFEDRRTNPRVDVDIVRETNRETAERRIQEIREEEEEEESERRRSESSRKSSRRGGAGTPAGGSNTNLSIPSHGDGRPSNESHGNLSLSSSLHRRGFFRRKSSASREQEDLEEGRAQQARVEDEKS</sequence>
<dbReference type="Pfam" id="PF25886">
    <property type="entry name" value="Msy1"/>
    <property type="match status" value="1"/>
</dbReference>
<feature type="domain" description="EF-hand" evidence="16">
    <location>
        <begin position="469"/>
        <end position="504"/>
    </location>
</feature>
<dbReference type="InterPro" id="IPR016688">
    <property type="entry name" value="MscS-like_plants/fungi"/>
</dbReference>
<dbReference type="Gene3D" id="2.30.30.60">
    <property type="match status" value="1"/>
</dbReference>
<evidence type="ECO:0000256" key="4">
    <source>
        <dbReference type="ARBA" id="ARBA00022673"/>
    </source>
</evidence>
<organism evidence="17 18">
    <name type="scientific">Aspergillus chevalieri</name>
    <name type="common">Eurotium chevalieri</name>
    <dbReference type="NCBI Taxonomy" id="182096"/>
    <lineage>
        <taxon>Eukaryota</taxon>
        <taxon>Fungi</taxon>
        <taxon>Dikarya</taxon>
        <taxon>Ascomycota</taxon>
        <taxon>Pezizomycotina</taxon>
        <taxon>Eurotiomycetes</taxon>
        <taxon>Eurotiomycetidae</taxon>
        <taxon>Eurotiales</taxon>
        <taxon>Aspergillaceae</taxon>
        <taxon>Aspergillus</taxon>
        <taxon>Aspergillus subgen. Aspergillus</taxon>
    </lineage>
</organism>
<evidence type="ECO:0000259" key="16">
    <source>
        <dbReference type="PROSITE" id="PS50222"/>
    </source>
</evidence>
<keyword evidence="6" id="KW-0106">Calcium</keyword>
<feature type="region of interest" description="Disordered" evidence="14">
    <location>
        <begin position="110"/>
        <end position="143"/>
    </location>
</feature>
<dbReference type="GO" id="GO:0005789">
    <property type="term" value="C:endoplasmic reticulum membrane"/>
    <property type="evidence" value="ECO:0007669"/>
    <property type="project" value="UniProtKB-SubCell"/>
</dbReference>
<comment type="similarity">
    <text evidence="2 13">Belongs to the MscS (TC 1.A.23) family.</text>
</comment>
<evidence type="ECO:0000256" key="8">
    <source>
        <dbReference type="ARBA" id="ARBA00022989"/>
    </source>
</evidence>
<feature type="compositionally biased region" description="Basic and acidic residues" evidence="14">
    <location>
        <begin position="891"/>
        <end position="900"/>
    </location>
</feature>
<proteinExistence type="inferred from homology"/>
<dbReference type="EMBL" id="AP024418">
    <property type="protein sequence ID" value="BCR87366.1"/>
    <property type="molecule type" value="Genomic_DNA"/>
</dbReference>
<keyword evidence="5 15" id="KW-0812">Transmembrane</keyword>
<evidence type="ECO:0000256" key="2">
    <source>
        <dbReference type="ARBA" id="ARBA00008017"/>
    </source>
</evidence>
<dbReference type="KEGG" id="ache:ACHE_31353A"/>
<dbReference type="Proteomes" id="UP000637239">
    <property type="component" value="Chromosome 3"/>
</dbReference>
<protein>
    <recommendedName>
        <fullName evidence="13">Mechanosensitive ion channel protein</fullName>
    </recommendedName>
</protein>
<feature type="transmembrane region" description="Helical" evidence="15">
    <location>
        <begin position="301"/>
        <end position="322"/>
    </location>
</feature>
<dbReference type="Pfam" id="PF00924">
    <property type="entry name" value="MS_channel_2nd"/>
    <property type="match status" value="1"/>
</dbReference>
<evidence type="ECO:0000256" key="14">
    <source>
        <dbReference type="SAM" id="MobiDB-lite"/>
    </source>
</evidence>
<evidence type="ECO:0000313" key="17">
    <source>
        <dbReference type="EMBL" id="BCR87366.1"/>
    </source>
</evidence>
<dbReference type="GO" id="GO:0005262">
    <property type="term" value="F:calcium channel activity"/>
    <property type="evidence" value="ECO:0007669"/>
    <property type="project" value="UniProtKB-KW"/>
</dbReference>
<evidence type="ECO:0000313" key="18">
    <source>
        <dbReference type="Proteomes" id="UP000637239"/>
    </source>
</evidence>
<feature type="transmembrane region" description="Helical" evidence="15">
    <location>
        <begin position="262"/>
        <end position="281"/>
    </location>
</feature>
<keyword evidence="8 15" id="KW-1133">Transmembrane helix</keyword>
<dbReference type="PROSITE" id="PS00018">
    <property type="entry name" value="EF_HAND_1"/>
    <property type="match status" value="1"/>
</dbReference>
<evidence type="ECO:0000256" key="7">
    <source>
        <dbReference type="ARBA" id="ARBA00022967"/>
    </source>
</evidence>
<feature type="transmembrane region" description="Helical" evidence="15">
    <location>
        <begin position="181"/>
        <end position="202"/>
    </location>
</feature>
<comment type="subcellular location">
    <subcellularLocation>
        <location evidence="1">Endomembrane system</location>
        <topology evidence="1">Multi-pass membrane protein</topology>
    </subcellularLocation>
    <subcellularLocation>
        <location evidence="13">Endoplasmic reticulum membrane</location>
    </subcellularLocation>
</comment>
<evidence type="ECO:0000256" key="3">
    <source>
        <dbReference type="ARBA" id="ARBA00022568"/>
    </source>
</evidence>
<dbReference type="RefSeq" id="XP_043135888.1">
    <property type="nucleotide sequence ID" value="XM_043278072.1"/>
</dbReference>
<reference evidence="17" key="2">
    <citation type="submission" date="2021-02" db="EMBL/GenBank/DDBJ databases">
        <title>Aspergillus chevalieri M1 genome sequence.</title>
        <authorList>
            <person name="Kadooka C."/>
            <person name="Mori K."/>
            <person name="Futagami T."/>
        </authorList>
    </citation>
    <scope>NUCLEOTIDE SEQUENCE</scope>
    <source>
        <strain evidence="17">M1</strain>
    </source>
</reference>
<evidence type="ECO:0000256" key="13">
    <source>
        <dbReference type="PIRNR" id="PIRNR017209"/>
    </source>
</evidence>
<comment type="catalytic activity">
    <reaction evidence="12">
        <text>Ca(2+)(in) = Ca(2+)(out)</text>
        <dbReference type="Rhea" id="RHEA:29671"/>
        <dbReference type="ChEBI" id="CHEBI:29108"/>
    </reaction>
</comment>
<feature type="compositionally biased region" description="Basic and acidic residues" evidence="14">
    <location>
        <begin position="113"/>
        <end position="122"/>
    </location>
</feature>
<feature type="region of interest" description="Disordered" evidence="14">
    <location>
        <begin position="756"/>
        <end position="811"/>
    </location>
</feature>
<keyword evidence="13" id="KW-0256">Endoplasmic reticulum</keyword>
<dbReference type="PANTHER" id="PTHR31323">
    <property type="entry name" value="MECHANOSENSITIVE ION CHANNEL PROTEIN MSY2"/>
    <property type="match status" value="1"/>
</dbReference>
<dbReference type="InterPro" id="IPR002048">
    <property type="entry name" value="EF_hand_dom"/>
</dbReference>
<keyword evidence="10 13" id="KW-0472">Membrane</keyword>
<dbReference type="FunFam" id="1.10.238.10:FF:000345">
    <property type="entry name" value="Mechanosensitive ion channel protein"/>
    <property type="match status" value="1"/>
</dbReference>
<evidence type="ECO:0000256" key="10">
    <source>
        <dbReference type="ARBA" id="ARBA00023136"/>
    </source>
</evidence>
<dbReference type="Gene3D" id="1.10.238.10">
    <property type="entry name" value="EF-hand"/>
    <property type="match status" value="1"/>
</dbReference>
<gene>
    <name evidence="17" type="ORF">ACHE_31353A</name>
</gene>
<reference evidence="17" key="1">
    <citation type="submission" date="2021-01" db="EMBL/GenBank/DDBJ databases">
        <authorList>
            <consortium name="Aspergillus chevalieri M1 genome sequencing consortium"/>
            <person name="Kazuki M."/>
            <person name="Futagami T."/>
        </authorList>
    </citation>
    <scope>NUCLEOTIDE SEQUENCE</scope>
    <source>
        <strain evidence="17">M1</strain>
    </source>
</reference>
<keyword evidence="9" id="KW-0406">Ion transport</keyword>
<keyword evidence="3" id="KW-0813">Transport</keyword>
<name>A0A7R7ZNB4_ASPCH</name>
<dbReference type="GO" id="GO:0005509">
    <property type="term" value="F:calcium ion binding"/>
    <property type="evidence" value="ECO:0007669"/>
    <property type="project" value="InterPro"/>
</dbReference>
<evidence type="ECO:0000256" key="5">
    <source>
        <dbReference type="ARBA" id="ARBA00022692"/>
    </source>
</evidence>
<evidence type="ECO:0000256" key="11">
    <source>
        <dbReference type="ARBA" id="ARBA00023303"/>
    </source>
</evidence>
<dbReference type="InterPro" id="IPR023408">
    <property type="entry name" value="MscS_beta-dom_sf"/>
</dbReference>
<feature type="compositionally biased region" description="Acidic residues" evidence="14">
    <location>
        <begin position="40"/>
        <end position="49"/>
    </location>
</feature>
<feature type="compositionally biased region" description="Low complexity" evidence="14">
    <location>
        <begin position="769"/>
        <end position="778"/>
    </location>
</feature>
<keyword evidence="11" id="KW-0407">Ion channel</keyword>
<evidence type="ECO:0000256" key="12">
    <source>
        <dbReference type="ARBA" id="ARBA00036634"/>
    </source>
</evidence>
<dbReference type="InterPro" id="IPR011992">
    <property type="entry name" value="EF-hand-dom_pair"/>
</dbReference>
<evidence type="ECO:0000256" key="1">
    <source>
        <dbReference type="ARBA" id="ARBA00004127"/>
    </source>
</evidence>
<evidence type="ECO:0000256" key="6">
    <source>
        <dbReference type="ARBA" id="ARBA00022837"/>
    </source>
</evidence>
<feature type="region of interest" description="Disordered" evidence="14">
    <location>
        <begin position="875"/>
        <end position="977"/>
    </location>
</feature>
<feature type="transmembrane region" description="Helical" evidence="15">
    <location>
        <begin position="528"/>
        <end position="553"/>
    </location>
</feature>
<dbReference type="InterPro" id="IPR058650">
    <property type="entry name" value="Msy1/2-like"/>
</dbReference>
<dbReference type="GO" id="GO:0006874">
    <property type="term" value="P:intracellular calcium ion homeostasis"/>
    <property type="evidence" value="ECO:0007669"/>
    <property type="project" value="TreeGrafter"/>
</dbReference>
<evidence type="ECO:0000256" key="15">
    <source>
        <dbReference type="SAM" id="Phobius"/>
    </source>
</evidence>
<dbReference type="SUPFAM" id="SSF47473">
    <property type="entry name" value="EF-hand"/>
    <property type="match status" value="1"/>
</dbReference>
<dbReference type="InterPro" id="IPR006685">
    <property type="entry name" value="MscS_channel_2nd"/>
</dbReference>
<feature type="compositionally biased region" description="Basic residues" evidence="14">
    <location>
        <begin position="943"/>
        <end position="954"/>
    </location>
</feature>
<feature type="compositionally biased region" description="Low complexity" evidence="14">
    <location>
        <begin position="790"/>
        <end position="806"/>
    </location>
</feature>
<dbReference type="PIRSF" id="PIRSF017209">
    <property type="entry name" value="Memb_At2g17000_prd"/>
    <property type="match status" value="1"/>
</dbReference>
<dbReference type="PANTHER" id="PTHR31323:SF15">
    <property type="entry name" value="MECHANOSENSITIVE ION CHANNEL PROTEIN MSY1"/>
    <property type="match status" value="1"/>
</dbReference>
<dbReference type="InterPro" id="IPR010920">
    <property type="entry name" value="LSM_dom_sf"/>
</dbReference>
<feature type="compositionally biased region" description="Basic and acidic residues" evidence="14">
    <location>
        <begin position="9"/>
        <end position="39"/>
    </location>
</feature>
<keyword evidence="18" id="KW-1185">Reference proteome</keyword>
<keyword evidence="3" id="KW-0109">Calcium transport</keyword>